<protein>
    <recommendedName>
        <fullName evidence="2">RNase H type-1 domain-containing protein</fullName>
    </recommendedName>
</protein>
<organism evidence="3 4">
    <name type="scientific">Populus tomentosa</name>
    <name type="common">Chinese white poplar</name>
    <dbReference type="NCBI Taxonomy" id="118781"/>
    <lineage>
        <taxon>Eukaryota</taxon>
        <taxon>Viridiplantae</taxon>
        <taxon>Streptophyta</taxon>
        <taxon>Embryophyta</taxon>
        <taxon>Tracheophyta</taxon>
        <taxon>Spermatophyta</taxon>
        <taxon>Magnoliopsida</taxon>
        <taxon>eudicotyledons</taxon>
        <taxon>Gunneridae</taxon>
        <taxon>Pentapetalae</taxon>
        <taxon>rosids</taxon>
        <taxon>fabids</taxon>
        <taxon>Malpighiales</taxon>
        <taxon>Salicaceae</taxon>
        <taxon>Saliceae</taxon>
        <taxon>Populus</taxon>
    </lineage>
</organism>
<feature type="domain" description="RNase H type-1" evidence="2">
    <location>
        <begin position="310"/>
        <end position="362"/>
    </location>
</feature>
<feature type="compositionally biased region" description="Low complexity" evidence="1">
    <location>
        <begin position="74"/>
        <end position="94"/>
    </location>
</feature>
<evidence type="ECO:0000259" key="2">
    <source>
        <dbReference type="Pfam" id="PF13456"/>
    </source>
</evidence>
<gene>
    <name evidence="3" type="ORF">POTOM_009861</name>
</gene>
<dbReference type="CDD" id="cd06222">
    <property type="entry name" value="RNase_H_like"/>
    <property type="match status" value="1"/>
</dbReference>
<dbReference type="InterPro" id="IPR002156">
    <property type="entry name" value="RNaseH_domain"/>
</dbReference>
<dbReference type="AlphaFoldDB" id="A0A8X8DAB1"/>
<dbReference type="Proteomes" id="UP000886885">
    <property type="component" value="Chromosome 2D"/>
</dbReference>
<feature type="region of interest" description="Disordered" evidence="1">
    <location>
        <begin position="73"/>
        <end position="94"/>
    </location>
</feature>
<accession>A0A8X8DAB1</accession>
<dbReference type="GO" id="GO:0004523">
    <property type="term" value="F:RNA-DNA hybrid ribonuclease activity"/>
    <property type="evidence" value="ECO:0007669"/>
    <property type="project" value="InterPro"/>
</dbReference>
<dbReference type="OrthoDB" id="850311at2759"/>
<evidence type="ECO:0000313" key="3">
    <source>
        <dbReference type="EMBL" id="KAG6784175.1"/>
    </source>
</evidence>
<evidence type="ECO:0000313" key="4">
    <source>
        <dbReference type="Proteomes" id="UP000886885"/>
    </source>
</evidence>
<comment type="caution">
    <text evidence="3">The sequence shown here is derived from an EMBL/GenBank/DDBJ whole genome shotgun (WGS) entry which is preliminary data.</text>
</comment>
<feature type="region of interest" description="Disordered" evidence="1">
    <location>
        <begin position="20"/>
        <end position="57"/>
    </location>
</feature>
<dbReference type="InterPro" id="IPR044730">
    <property type="entry name" value="RNase_H-like_dom_plant"/>
</dbReference>
<proteinExistence type="predicted"/>
<name>A0A8X8DAB1_POPTO</name>
<feature type="compositionally biased region" description="Low complexity" evidence="1">
    <location>
        <begin position="35"/>
        <end position="51"/>
    </location>
</feature>
<sequence>MESLNKAVNKDSILVAYLRGGVGSPMKSPGGDIFSRNYQRRSSGSSRSPLSPLENMKTPMVEEDEVLVMDGALVSPPVGSGSSSNSSSSSSGKSVYKKELRRAWEDLGHCRFASNRQHSQSGSWKLVPENTPLLLFAHGKDEFHPSGFTIKNKELVHTCKSHATGPRSSPYVPKCRILPPAMTNAAVAAKQTAFSTIPEYTSIGPTIITSEKSSKNSTTPISAPDEFGRTYISIRPDHSNKIPTASVKSEDSRMDITTTVCSDYWSPQDDGIDIALPHQTDKRISREEVNTNVHSVPYGPATKKRLYVFSGMGGLIRDEEDSWLHGFIGRKTNMEAELQAIRLGLELTWSLDGDQVTVTTDSFEALI</sequence>
<reference evidence="3" key="1">
    <citation type="journal article" date="2020" name="bioRxiv">
        <title>Hybrid origin of Populus tomentosa Carr. identified through genome sequencing and phylogenomic analysis.</title>
        <authorList>
            <person name="An X."/>
            <person name="Gao K."/>
            <person name="Chen Z."/>
            <person name="Li J."/>
            <person name="Yang X."/>
            <person name="Yang X."/>
            <person name="Zhou J."/>
            <person name="Guo T."/>
            <person name="Zhao T."/>
            <person name="Huang S."/>
            <person name="Miao D."/>
            <person name="Khan W.U."/>
            <person name="Rao P."/>
            <person name="Ye M."/>
            <person name="Lei B."/>
            <person name="Liao W."/>
            <person name="Wang J."/>
            <person name="Ji L."/>
            <person name="Li Y."/>
            <person name="Guo B."/>
            <person name="Mustafa N.S."/>
            <person name="Li S."/>
            <person name="Yun Q."/>
            <person name="Keller S.R."/>
            <person name="Mao J."/>
            <person name="Zhang R."/>
            <person name="Strauss S.H."/>
        </authorList>
    </citation>
    <scope>NUCLEOTIDE SEQUENCE</scope>
    <source>
        <strain evidence="3">GM15</strain>
        <tissue evidence="3">Leaf</tissue>
    </source>
</reference>
<dbReference type="EMBL" id="JAAWWB010000004">
    <property type="protein sequence ID" value="KAG6784175.1"/>
    <property type="molecule type" value="Genomic_DNA"/>
</dbReference>
<dbReference type="Pfam" id="PF13456">
    <property type="entry name" value="RVT_3"/>
    <property type="match status" value="1"/>
</dbReference>
<keyword evidence="4" id="KW-1185">Reference proteome</keyword>
<evidence type="ECO:0000256" key="1">
    <source>
        <dbReference type="SAM" id="MobiDB-lite"/>
    </source>
</evidence>
<dbReference type="GO" id="GO:0003676">
    <property type="term" value="F:nucleic acid binding"/>
    <property type="evidence" value="ECO:0007669"/>
    <property type="project" value="InterPro"/>
</dbReference>